<keyword evidence="1" id="KW-1133">Transmembrane helix</keyword>
<keyword evidence="1" id="KW-0812">Transmembrane</keyword>
<feature type="transmembrane region" description="Helical" evidence="1">
    <location>
        <begin position="169"/>
        <end position="190"/>
    </location>
</feature>
<reference evidence="2 3" key="1">
    <citation type="submission" date="2019-02" db="EMBL/GenBank/DDBJ databases">
        <title>Siculibacillus lacustris gen. nov., sp. nov., a new rosette-forming bacterium isolated from a freshwater crater lake (Lake St. Ana, Romania).</title>
        <authorList>
            <person name="Felfoldi T."/>
            <person name="Marton Z."/>
            <person name="Szabo A."/>
            <person name="Mentes A."/>
            <person name="Boka K."/>
            <person name="Marialigeti K."/>
            <person name="Mathe I."/>
            <person name="Koncz M."/>
            <person name="Schumann P."/>
            <person name="Toth E."/>
        </authorList>
    </citation>
    <scope>NUCLEOTIDE SEQUENCE [LARGE SCALE GENOMIC DNA]</scope>
    <source>
        <strain evidence="2 3">SA-279</strain>
    </source>
</reference>
<dbReference type="OrthoDB" id="7992954at2"/>
<keyword evidence="1" id="KW-0472">Membrane</keyword>
<evidence type="ECO:0000313" key="3">
    <source>
        <dbReference type="Proteomes" id="UP000292781"/>
    </source>
</evidence>
<keyword evidence="3" id="KW-1185">Reference proteome</keyword>
<dbReference type="RefSeq" id="WP_131306294.1">
    <property type="nucleotide sequence ID" value="NZ_SJFN01000004.1"/>
</dbReference>
<sequence>MSEAHASLEHSEHAGHAAGHNKQIALVIAVLALFLAFSETLGKSAQTSALSSNVEASNLWAFFQAKTIRMTTLRTAAENRALDKIATPDATVQAAMAAQIDGWQKTAARYDDEPATGEGRKQLAARATEAEHRHDLALERYHHYEIASAAFQIGIVLCSATVITGMVFLTFLAGGLGLVGVAFTAIGLFAPQMVHLF</sequence>
<accession>A0A4Q9VVJ4</accession>
<name>A0A4Q9VVJ4_9HYPH</name>
<organism evidence="2 3">
    <name type="scientific">Siculibacillus lacustris</name>
    <dbReference type="NCBI Taxonomy" id="1549641"/>
    <lineage>
        <taxon>Bacteria</taxon>
        <taxon>Pseudomonadati</taxon>
        <taxon>Pseudomonadota</taxon>
        <taxon>Alphaproteobacteria</taxon>
        <taxon>Hyphomicrobiales</taxon>
        <taxon>Ancalomicrobiaceae</taxon>
        <taxon>Siculibacillus</taxon>
    </lineage>
</organism>
<dbReference type="EMBL" id="SJFN01000004">
    <property type="protein sequence ID" value="TBW40279.1"/>
    <property type="molecule type" value="Genomic_DNA"/>
</dbReference>
<proteinExistence type="predicted"/>
<evidence type="ECO:0000256" key="1">
    <source>
        <dbReference type="SAM" id="Phobius"/>
    </source>
</evidence>
<feature type="transmembrane region" description="Helical" evidence="1">
    <location>
        <begin position="24"/>
        <end position="42"/>
    </location>
</feature>
<comment type="caution">
    <text evidence="2">The sequence shown here is derived from an EMBL/GenBank/DDBJ whole genome shotgun (WGS) entry which is preliminary data.</text>
</comment>
<dbReference type="AlphaFoldDB" id="A0A4Q9VVJ4"/>
<dbReference type="Proteomes" id="UP000292781">
    <property type="component" value="Unassembled WGS sequence"/>
</dbReference>
<protein>
    <submittedName>
        <fullName evidence="2">DUF4337 domain-containing protein</fullName>
    </submittedName>
</protein>
<evidence type="ECO:0000313" key="2">
    <source>
        <dbReference type="EMBL" id="TBW40279.1"/>
    </source>
</evidence>
<dbReference type="Pfam" id="PF14235">
    <property type="entry name" value="DUF4337"/>
    <property type="match status" value="1"/>
</dbReference>
<dbReference type="InterPro" id="IPR025570">
    <property type="entry name" value="DUF4337"/>
</dbReference>
<gene>
    <name evidence="2" type="ORF">EYW49_03610</name>
</gene>